<dbReference type="InterPro" id="IPR017871">
    <property type="entry name" value="ABC_transporter-like_CS"/>
</dbReference>
<keyword evidence="4" id="KW-1278">Translocase</keyword>
<keyword evidence="8" id="KW-1185">Reference proteome</keyword>
<feature type="domain" description="ABC transporter" evidence="6">
    <location>
        <begin position="5"/>
        <end position="236"/>
    </location>
</feature>
<comment type="caution">
    <text evidence="7">The sequence shown here is derived from an EMBL/GenBank/DDBJ whole genome shotgun (WGS) entry which is preliminary data.</text>
</comment>
<evidence type="ECO:0000256" key="4">
    <source>
        <dbReference type="ARBA" id="ARBA00022967"/>
    </source>
</evidence>
<gene>
    <name evidence="7" type="ORF">D3P04_14245</name>
</gene>
<dbReference type="GO" id="GO:0016887">
    <property type="term" value="F:ATP hydrolysis activity"/>
    <property type="evidence" value="ECO:0007669"/>
    <property type="project" value="InterPro"/>
</dbReference>
<dbReference type="InterPro" id="IPR003593">
    <property type="entry name" value="AAA+_ATPase"/>
</dbReference>
<dbReference type="Pfam" id="PF00005">
    <property type="entry name" value="ABC_tran"/>
    <property type="match status" value="1"/>
</dbReference>
<dbReference type="OrthoDB" id="9805601at2"/>
<dbReference type="CDD" id="cd03214">
    <property type="entry name" value="ABC_Iron-Siderophores_B12_Hemin"/>
    <property type="match status" value="1"/>
</dbReference>
<reference evidence="8" key="1">
    <citation type="submission" date="2018-09" db="EMBL/GenBank/DDBJ databases">
        <title>Acidovorax cavernicola nov. sp. isolated from Gruta de las Maravillas (Aracena, Spain).</title>
        <authorList>
            <person name="Jurado V."/>
            <person name="Gutierrez-Patricio S."/>
            <person name="Gonzalez-Pimentel J.L."/>
            <person name="Miller A.Z."/>
            <person name="Laiz L."/>
            <person name="Saiz-Jimenez C."/>
        </authorList>
    </citation>
    <scope>NUCLEOTIDE SEQUENCE [LARGE SCALE GENOMIC DNA]</scope>
    <source>
        <strain evidence="8">1011MAR3C25</strain>
    </source>
</reference>
<protein>
    <submittedName>
        <fullName evidence="7">ABC transporter ATP-binding protein</fullName>
    </submittedName>
</protein>
<dbReference type="GO" id="GO:0005524">
    <property type="term" value="F:ATP binding"/>
    <property type="evidence" value="ECO:0007669"/>
    <property type="project" value="UniProtKB-KW"/>
</dbReference>
<dbReference type="Proteomes" id="UP000284202">
    <property type="component" value="Unassembled WGS sequence"/>
</dbReference>
<dbReference type="AlphaFoldDB" id="A0A418ST60"/>
<proteinExistence type="predicted"/>
<evidence type="ECO:0000256" key="1">
    <source>
        <dbReference type="ARBA" id="ARBA00022448"/>
    </source>
</evidence>
<keyword evidence="1" id="KW-0813">Transport</keyword>
<keyword evidence="3 7" id="KW-0067">ATP-binding</keyword>
<dbReference type="RefSeq" id="WP_119750021.1">
    <property type="nucleotide sequence ID" value="NZ_QZCG01000009.1"/>
</dbReference>
<evidence type="ECO:0000256" key="2">
    <source>
        <dbReference type="ARBA" id="ARBA00022741"/>
    </source>
</evidence>
<keyword evidence="2" id="KW-0547">Nucleotide-binding</keyword>
<organism evidence="7 8">
    <name type="scientific">Paracoccus onubensis</name>
    <dbReference type="NCBI Taxonomy" id="1675788"/>
    <lineage>
        <taxon>Bacteria</taxon>
        <taxon>Pseudomonadati</taxon>
        <taxon>Pseudomonadota</taxon>
        <taxon>Alphaproteobacteria</taxon>
        <taxon>Rhodobacterales</taxon>
        <taxon>Paracoccaceae</taxon>
        <taxon>Paracoccus</taxon>
    </lineage>
</organism>
<dbReference type="InterPro" id="IPR003439">
    <property type="entry name" value="ABC_transporter-like_ATP-bd"/>
</dbReference>
<sequence length="264" mass="28255">MTADLQINGISCGYRNRAVIRDITLPLLEPGAIVALIGPNGAGKSTLLRGLAGLLPVTGSVTLDGQELVHLPAPRRADLVGFMPQSVIGRVGLSVLECVMTALPRHSPDGMEADVAALAVLARLGADDLANRAVGQLSGGQRQAVGLAVAIARDPKLLLLDEPTSALDLARRHMIMQHVRDLTHDGRIAIVVLHDLAYAAQWADRIAVLHEGRLFAFGTPDEVLTPDMLRQVYRIEARVERCSAGRLQIMTDGAATLTQQEARR</sequence>
<dbReference type="PROSITE" id="PS50893">
    <property type="entry name" value="ABC_TRANSPORTER_2"/>
    <property type="match status" value="1"/>
</dbReference>
<dbReference type="PANTHER" id="PTHR42794">
    <property type="entry name" value="HEMIN IMPORT ATP-BINDING PROTEIN HMUV"/>
    <property type="match status" value="1"/>
</dbReference>
<evidence type="ECO:0000256" key="3">
    <source>
        <dbReference type="ARBA" id="ARBA00022840"/>
    </source>
</evidence>
<evidence type="ECO:0000313" key="7">
    <source>
        <dbReference type="EMBL" id="RJE84163.1"/>
    </source>
</evidence>
<evidence type="ECO:0000259" key="6">
    <source>
        <dbReference type="PROSITE" id="PS50893"/>
    </source>
</evidence>
<dbReference type="SMART" id="SM00382">
    <property type="entry name" value="AAA"/>
    <property type="match status" value="1"/>
</dbReference>
<name>A0A418ST60_9RHOB</name>
<dbReference type="SUPFAM" id="SSF52540">
    <property type="entry name" value="P-loop containing nucleoside triphosphate hydrolases"/>
    <property type="match status" value="1"/>
</dbReference>
<dbReference type="InterPro" id="IPR027417">
    <property type="entry name" value="P-loop_NTPase"/>
</dbReference>
<accession>A0A418ST60</accession>
<dbReference type="EMBL" id="QZCG01000009">
    <property type="protein sequence ID" value="RJE84163.1"/>
    <property type="molecule type" value="Genomic_DNA"/>
</dbReference>
<dbReference type="PANTHER" id="PTHR42794:SF1">
    <property type="entry name" value="HEMIN IMPORT ATP-BINDING PROTEIN HMUV"/>
    <property type="match status" value="1"/>
</dbReference>
<evidence type="ECO:0000256" key="5">
    <source>
        <dbReference type="ARBA" id="ARBA00037066"/>
    </source>
</evidence>
<comment type="function">
    <text evidence="5">Part of the ABC transporter complex HmuTUV involved in hemin import. Responsible for energy coupling to the transport system.</text>
</comment>
<dbReference type="Gene3D" id="3.40.50.300">
    <property type="entry name" value="P-loop containing nucleotide triphosphate hydrolases"/>
    <property type="match status" value="1"/>
</dbReference>
<evidence type="ECO:0000313" key="8">
    <source>
        <dbReference type="Proteomes" id="UP000284202"/>
    </source>
</evidence>
<dbReference type="PROSITE" id="PS00211">
    <property type="entry name" value="ABC_TRANSPORTER_1"/>
    <property type="match status" value="1"/>
</dbReference>